<dbReference type="PANTHER" id="PTHR23132">
    <property type="entry name" value="D-ALANINE--D-ALANINE LIGASE"/>
    <property type="match status" value="1"/>
</dbReference>
<dbReference type="EMBL" id="JACRSP010000003">
    <property type="protein sequence ID" value="MBC8536714.1"/>
    <property type="molecule type" value="Genomic_DNA"/>
</dbReference>
<evidence type="ECO:0000256" key="3">
    <source>
        <dbReference type="ARBA" id="ARBA00022598"/>
    </source>
</evidence>
<dbReference type="PROSITE" id="PS00844">
    <property type="entry name" value="DALA_DALA_LIGASE_2"/>
    <property type="match status" value="1"/>
</dbReference>
<evidence type="ECO:0000256" key="11">
    <source>
        <dbReference type="ARBA" id="ARBA00023316"/>
    </source>
</evidence>
<dbReference type="Gene3D" id="3.40.50.20">
    <property type="match status" value="1"/>
</dbReference>
<dbReference type="GO" id="GO:0008716">
    <property type="term" value="F:D-alanine-D-alanine ligase activity"/>
    <property type="evidence" value="ECO:0007669"/>
    <property type="project" value="UniProtKB-UniRule"/>
</dbReference>
<comment type="pathway">
    <text evidence="12">Cell wall biogenesis; peptidoglycan biosynthesis.</text>
</comment>
<feature type="domain" description="ATP-grasp" evidence="17">
    <location>
        <begin position="142"/>
        <end position="343"/>
    </location>
</feature>
<evidence type="ECO:0000256" key="12">
    <source>
        <dbReference type="HAMAP-Rule" id="MF_00047"/>
    </source>
</evidence>
<dbReference type="GO" id="GO:0005829">
    <property type="term" value="C:cytosol"/>
    <property type="evidence" value="ECO:0007669"/>
    <property type="project" value="TreeGrafter"/>
</dbReference>
<keyword evidence="3 12" id="KW-0436">Ligase</keyword>
<accession>A0A926DG71</accession>
<evidence type="ECO:0000256" key="2">
    <source>
        <dbReference type="ARBA" id="ARBA00010871"/>
    </source>
</evidence>
<sequence length="348" mass="37264">MDRKKIVILFGGCSVEHDISLESACGVLGALDRERYEPVTVGITREGEWLLYRGGPERIANGTWRFGDCVSAALSPNRGERALLVFEAGGVQKITVDAVFPVLHGENGEDGTVQGLCELAGIPLVGCGTLASALGMDKDRSHRLAALAGVRVPRSFALIQGCDLADVHSRAQQLGYPLFVKPAGAGSSFGVSRVAAPQELESAVREALRYGGRALVEECIPGFEVGVAIMGNRELTVGEVDEIELADGFFDFTEKYQLITSKIHVPARIEPEKASEIKRAAEAVYRALGCRGFARVDLFLTPAGEIVFNEINTIPGFTAHSRFPGMMRAAGLTLAQVVARVIELAVQP</sequence>
<dbReference type="GO" id="GO:0005524">
    <property type="term" value="F:ATP binding"/>
    <property type="evidence" value="ECO:0007669"/>
    <property type="project" value="UniProtKB-UniRule"/>
</dbReference>
<dbReference type="GO" id="GO:0071555">
    <property type="term" value="P:cell wall organization"/>
    <property type="evidence" value="ECO:0007669"/>
    <property type="project" value="UniProtKB-KW"/>
</dbReference>
<evidence type="ECO:0000256" key="6">
    <source>
        <dbReference type="ARBA" id="ARBA00022840"/>
    </source>
</evidence>
<feature type="active site" evidence="13">
    <location>
        <position position="16"/>
    </location>
</feature>
<evidence type="ECO:0000256" key="15">
    <source>
        <dbReference type="PIRSR" id="PIRSR039102-3"/>
    </source>
</evidence>
<organism evidence="18 19">
    <name type="scientific">Feifania hominis</name>
    <dbReference type="NCBI Taxonomy" id="2763660"/>
    <lineage>
        <taxon>Bacteria</taxon>
        <taxon>Bacillati</taxon>
        <taxon>Bacillota</taxon>
        <taxon>Clostridia</taxon>
        <taxon>Eubacteriales</taxon>
        <taxon>Feifaniaceae</taxon>
        <taxon>Feifania</taxon>
    </lineage>
</organism>
<dbReference type="EC" id="6.3.2.4" evidence="12"/>
<dbReference type="InterPro" id="IPR005905">
    <property type="entry name" value="D_ala_D_ala"/>
</dbReference>
<keyword evidence="8 12" id="KW-0133">Cell shape</keyword>
<dbReference type="InterPro" id="IPR011761">
    <property type="entry name" value="ATP-grasp"/>
</dbReference>
<evidence type="ECO:0000313" key="19">
    <source>
        <dbReference type="Proteomes" id="UP000620366"/>
    </source>
</evidence>
<dbReference type="Pfam" id="PF01820">
    <property type="entry name" value="Dala_Dala_lig_N"/>
    <property type="match status" value="1"/>
</dbReference>
<feature type="binding site" evidence="15">
    <location>
        <position position="297"/>
    </location>
    <ligand>
        <name>Mg(2+)</name>
        <dbReference type="ChEBI" id="CHEBI:18420"/>
        <label>1</label>
    </ligand>
</feature>
<keyword evidence="5 14" id="KW-0547">Nucleotide-binding</keyword>
<feature type="active site" evidence="13">
    <location>
        <position position="187"/>
    </location>
</feature>
<dbReference type="Proteomes" id="UP000620366">
    <property type="component" value="Unassembled WGS sequence"/>
</dbReference>
<dbReference type="NCBIfam" id="NF000091">
    <property type="entry name" value="D_ala_D_ser_VanG"/>
    <property type="match status" value="1"/>
</dbReference>
<comment type="catalytic activity">
    <reaction evidence="12">
        <text>2 D-alanine + ATP = D-alanyl-D-alanine + ADP + phosphate + H(+)</text>
        <dbReference type="Rhea" id="RHEA:11224"/>
        <dbReference type="ChEBI" id="CHEBI:15378"/>
        <dbReference type="ChEBI" id="CHEBI:30616"/>
        <dbReference type="ChEBI" id="CHEBI:43474"/>
        <dbReference type="ChEBI" id="CHEBI:57416"/>
        <dbReference type="ChEBI" id="CHEBI:57822"/>
        <dbReference type="ChEBI" id="CHEBI:456216"/>
        <dbReference type="EC" id="6.3.2.4"/>
    </reaction>
</comment>
<dbReference type="PANTHER" id="PTHR23132:SF25">
    <property type="entry name" value="D-ALANINE--D-ALANINE LIGASE A"/>
    <property type="match status" value="1"/>
</dbReference>
<evidence type="ECO:0000256" key="5">
    <source>
        <dbReference type="ARBA" id="ARBA00022741"/>
    </source>
</evidence>
<dbReference type="InterPro" id="IPR000291">
    <property type="entry name" value="D-Ala_lig_Van_CS"/>
</dbReference>
<dbReference type="InterPro" id="IPR016185">
    <property type="entry name" value="PreATP-grasp_dom_sf"/>
</dbReference>
<keyword evidence="11 12" id="KW-0961">Cell wall biogenesis/degradation</keyword>
<evidence type="ECO:0000256" key="10">
    <source>
        <dbReference type="ARBA" id="ARBA00023211"/>
    </source>
</evidence>
<feature type="binding site" evidence="14">
    <location>
        <position position="138"/>
    </location>
    <ligand>
        <name>ATP</name>
        <dbReference type="ChEBI" id="CHEBI:30616"/>
    </ligand>
</feature>
<keyword evidence="4 15" id="KW-0479">Metal-binding</keyword>
<evidence type="ECO:0000256" key="9">
    <source>
        <dbReference type="ARBA" id="ARBA00022984"/>
    </source>
</evidence>
<keyword evidence="7 15" id="KW-0460">Magnesium</keyword>
<keyword evidence="12" id="KW-0963">Cytoplasm</keyword>
<feature type="binding site" evidence="15">
    <location>
        <position position="312"/>
    </location>
    <ligand>
        <name>Mg(2+)</name>
        <dbReference type="ChEBI" id="CHEBI:18420"/>
        <label>2</label>
    </ligand>
</feature>
<dbReference type="AlphaFoldDB" id="A0A926DG71"/>
<dbReference type="PROSITE" id="PS50975">
    <property type="entry name" value="ATP_GRASP"/>
    <property type="match status" value="1"/>
</dbReference>
<dbReference type="NCBIfam" id="NF002528">
    <property type="entry name" value="PRK01966.1-4"/>
    <property type="match status" value="1"/>
</dbReference>
<keyword evidence="19" id="KW-1185">Reference proteome</keyword>
<protein>
    <recommendedName>
        <fullName evidence="12">D-alanine--D-alanine ligase</fullName>
        <ecNumber evidence="12">6.3.2.4</ecNumber>
    </recommendedName>
    <alternativeName>
        <fullName evidence="12">D-Ala-D-Ala ligase</fullName>
    </alternativeName>
    <alternativeName>
        <fullName evidence="12">D-alanylalanine synthetase</fullName>
    </alternativeName>
</protein>
<feature type="binding site" evidence="14">
    <location>
        <begin position="309"/>
        <end position="310"/>
    </location>
    <ligand>
        <name>ATP</name>
        <dbReference type="ChEBI" id="CHEBI:30616"/>
    </ligand>
</feature>
<feature type="binding site" evidence="14">
    <location>
        <begin position="179"/>
        <end position="181"/>
    </location>
    <ligand>
        <name>ATP</name>
        <dbReference type="ChEBI" id="CHEBI:30616"/>
    </ligand>
</feature>
<evidence type="ECO:0000256" key="7">
    <source>
        <dbReference type="ARBA" id="ARBA00022842"/>
    </source>
</evidence>
<evidence type="ECO:0000256" key="4">
    <source>
        <dbReference type="ARBA" id="ARBA00022723"/>
    </source>
</evidence>
<feature type="binding site" evidence="15">
    <location>
        <position position="310"/>
    </location>
    <ligand>
        <name>Mg(2+)</name>
        <dbReference type="ChEBI" id="CHEBI:18420"/>
        <label>1</label>
    </ligand>
</feature>
<feature type="binding site" evidence="14">
    <location>
        <begin position="187"/>
        <end position="188"/>
    </location>
    <ligand>
        <name>ATP</name>
        <dbReference type="ChEBI" id="CHEBI:30616"/>
    </ligand>
</feature>
<keyword evidence="10 15" id="KW-0464">Manganese</keyword>
<comment type="cofactor">
    <cofactor evidence="1">
        <name>Mn(2+)</name>
        <dbReference type="ChEBI" id="CHEBI:29035"/>
    </cofactor>
</comment>
<dbReference type="GO" id="GO:0008360">
    <property type="term" value="P:regulation of cell shape"/>
    <property type="evidence" value="ECO:0007669"/>
    <property type="project" value="UniProtKB-KW"/>
</dbReference>
<comment type="subcellular location">
    <subcellularLocation>
        <location evidence="12">Cytoplasm</location>
    </subcellularLocation>
</comment>
<reference evidence="18" key="1">
    <citation type="submission" date="2020-08" db="EMBL/GenBank/DDBJ databases">
        <title>Genome public.</title>
        <authorList>
            <person name="Liu C."/>
            <person name="Sun Q."/>
        </authorList>
    </citation>
    <scope>NUCLEOTIDE SEQUENCE</scope>
    <source>
        <strain evidence="18">BX7</strain>
    </source>
</reference>
<dbReference type="RefSeq" id="WP_249300549.1">
    <property type="nucleotide sequence ID" value="NZ_JACRSP010000003.1"/>
</dbReference>
<comment type="function">
    <text evidence="12">Cell wall formation.</text>
</comment>
<comment type="similarity">
    <text evidence="2 12">Belongs to the D-alanine--D-alanine ligase family.</text>
</comment>
<dbReference type="Gene3D" id="3.30.470.20">
    <property type="entry name" value="ATP-grasp fold, B domain"/>
    <property type="match status" value="1"/>
</dbReference>
<comment type="caution">
    <text evidence="18">The sequence shown here is derived from an EMBL/GenBank/DDBJ whole genome shotgun (WGS) entry which is preliminary data.</text>
</comment>
<dbReference type="PROSITE" id="PS00843">
    <property type="entry name" value="DALA_DALA_LIGASE_1"/>
    <property type="match status" value="1"/>
</dbReference>
<evidence type="ECO:0000256" key="1">
    <source>
        <dbReference type="ARBA" id="ARBA00001936"/>
    </source>
</evidence>
<evidence type="ECO:0000259" key="17">
    <source>
        <dbReference type="PROSITE" id="PS50975"/>
    </source>
</evidence>
<dbReference type="SUPFAM" id="SSF56059">
    <property type="entry name" value="Glutathione synthetase ATP-binding domain-like"/>
    <property type="match status" value="1"/>
</dbReference>
<feature type="active site" evidence="13">
    <location>
        <position position="321"/>
    </location>
</feature>
<dbReference type="NCBIfam" id="TIGR01205">
    <property type="entry name" value="D_ala_D_alaTIGR"/>
    <property type="match status" value="1"/>
</dbReference>
<dbReference type="Gene3D" id="3.30.1490.20">
    <property type="entry name" value="ATP-grasp fold, A domain"/>
    <property type="match status" value="1"/>
</dbReference>
<dbReference type="SUPFAM" id="SSF52440">
    <property type="entry name" value="PreATP-grasp domain"/>
    <property type="match status" value="1"/>
</dbReference>
<dbReference type="Pfam" id="PF07478">
    <property type="entry name" value="Dala_Dala_lig_C"/>
    <property type="match status" value="1"/>
</dbReference>
<keyword evidence="6 16" id="KW-0067">ATP-binding</keyword>
<gene>
    <name evidence="18" type="primary">vanG</name>
    <name evidence="12" type="synonym">ddl</name>
    <name evidence="18" type="ORF">H8695_08455</name>
</gene>
<dbReference type="InterPro" id="IPR011127">
    <property type="entry name" value="Dala_Dala_lig_N"/>
</dbReference>
<comment type="cofactor">
    <cofactor evidence="15">
        <name>Mg(2+)</name>
        <dbReference type="ChEBI" id="CHEBI:18420"/>
    </cofactor>
    <cofactor evidence="15">
        <name>Mn(2+)</name>
        <dbReference type="ChEBI" id="CHEBI:29035"/>
    </cofactor>
    <text evidence="15">Binds 2 magnesium or manganese ions per subunit.</text>
</comment>
<keyword evidence="9 12" id="KW-0573">Peptidoglycan synthesis</keyword>
<evidence type="ECO:0000256" key="14">
    <source>
        <dbReference type="PIRSR" id="PIRSR039102-2"/>
    </source>
</evidence>
<evidence type="ECO:0000256" key="13">
    <source>
        <dbReference type="PIRSR" id="PIRSR039102-1"/>
    </source>
</evidence>
<evidence type="ECO:0000256" key="8">
    <source>
        <dbReference type="ARBA" id="ARBA00022960"/>
    </source>
</evidence>
<dbReference type="HAMAP" id="MF_00047">
    <property type="entry name" value="Dala_Dala_lig"/>
    <property type="match status" value="1"/>
</dbReference>
<name>A0A926DG71_9FIRM</name>
<feature type="binding site" evidence="15">
    <location>
        <position position="310"/>
    </location>
    <ligand>
        <name>Mg(2+)</name>
        <dbReference type="ChEBI" id="CHEBI:18420"/>
        <label>2</label>
    </ligand>
</feature>
<proteinExistence type="inferred from homology"/>
<dbReference type="GO" id="GO:0009252">
    <property type="term" value="P:peptidoglycan biosynthetic process"/>
    <property type="evidence" value="ECO:0007669"/>
    <property type="project" value="UniProtKB-UniRule"/>
</dbReference>
<dbReference type="GO" id="GO:0046872">
    <property type="term" value="F:metal ion binding"/>
    <property type="evidence" value="ECO:0007669"/>
    <property type="project" value="UniProtKB-KW"/>
</dbReference>
<dbReference type="PIRSF" id="PIRSF039102">
    <property type="entry name" value="Ddl/VanB"/>
    <property type="match status" value="1"/>
</dbReference>
<evidence type="ECO:0000256" key="16">
    <source>
        <dbReference type="PROSITE-ProRule" id="PRU00409"/>
    </source>
</evidence>
<dbReference type="InterPro" id="IPR013815">
    <property type="entry name" value="ATP_grasp_subdomain_1"/>
</dbReference>
<dbReference type="InterPro" id="IPR011095">
    <property type="entry name" value="Dala_Dala_lig_C"/>
</dbReference>
<feature type="binding site" evidence="14">
    <location>
        <begin position="217"/>
        <end position="224"/>
    </location>
    <ligand>
        <name>ATP</name>
        <dbReference type="ChEBI" id="CHEBI:30616"/>
    </ligand>
</feature>
<evidence type="ECO:0000313" key="18">
    <source>
        <dbReference type="EMBL" id="MBC8536714.1"/>
    </source>
</evidence>